<gene>
    <name evidence="2" type="ORF">J4G78_07110</name>
</gene>
<reference evidence="2 3" key="1">
    <citation type="submission" date="2021-03" db="EMBL/GenBank/DDBJ databases">
        <title>Complete genome of Parasphingorhabdus_sp.JHSY0214.</title>
        <authorList>
            <person name="Yoo J.H."/>
            <person name="Bae J.W."/>
        </authorList>
    </citation>
    <scope>NUCLEOTIDE SEQUENCE [LARGE SCALE GENOMIC DNA]</scope>
    <source>
        <strain evidence="2 3">JHSY0214</strain>
    </source>
</reference>
<evidence type="ECO:0000256" key="1">
    <source>
        <dbReference type="SAM" id="Phobius"/>
    </source>
</evidence>
<name>A0ABX7T9Z1_9SPHN</name>
<keyword evidence="1" id="KW-1133">Transmembrane helix</keyword>
<feature type="transmembrane region" description="Helical" evidence="1">
    <location>
        <begin position="73"/>
        <end position="95"/>
    </location>
</feature>
<proteinExistence type="predicted"/>
<evidence type="ECO:0000313" key="2">
    <source>
        <dbReference type="EMBL" id="QTD57948.1"/>
    </source>
</evidence>
<dbReference type="RefSeq" id="WP_207990879.1">
    <property type="nucleotide sequence ID" value="NZ_CP071794.1"/>
</dbReference>
<keyword evidence="1" id="KW-0472">Membrane</keyword>
<organism evidence="2 3">
    <name type="scientific">Parasphingorhabdus cellanae</name>
    <dbReference type="NCBI Taxonomy" id="2806553"/>
    <lineage>
        <taxon>Bacteria</taxon>
        <taxon>Pseudomonadati</taxon>
        <taxon>Pseudomonadota</taxon>
        <taxon>Alphaproteobacteria</taxon>
        <taxon>Sphingomonadales</taxon>
        <taxon>Sphingomonadaceae</taxon>
        <taxon>Parasphingorhabdus</taxon>
    </lineage>
</organism>
<keyword evidence="3" id="KW-1185">Reference proteome</keyword>
<feature type="transmembrane region" description="Helical" evidence="1">
    <location>
        <begin position="41"/>
        <end position="61"/>
    </location>
</feature>
<feature type="transmembrane region" description="Helical" evidence="1">
    <location>
        <begin position="107"/>
        <end position="126"/>
    </location>
</feature>
<dbReference type="EMBL" id="CP071794">
    <property type="protein sequence ID" value="QTD57948.1"/>
    <property type="molecule type" value="Genomic_DNA"/>
</dbReference>
<evidence type="ECO:0000313" key="3">
    <source>
        <dbReference type="Proteomes" id="UP000663923"/>
    </source>
</evidence>
<accession>A0ABX7T9Z1</accession>
<keyword evidence="1" id="KW-0812">Transmembrane</keyword>
<sequence>MTTEKATYRYFKILIPAMLIYLAGSIGTTWAADNVSLPPPALYALACVPVVSIFFVFFAHWRFAVEVDEFMRLIQIKATLFGVACVMTVSSGWGTFEMLIDAPKLQVFWLLPIFWISHSVAVALISKREQMY</sequence>
<protein>
    <submittedName>
        <fullName evidence="2">Uncharacterized protein</fullName>
    </submittedName>
</protein>
<dbReference type="Proteomes" id="UP000663923">
    <property type="component" value="Chromosome"/>
</dbReference>